<keyword evidence="2" id="KW-0645">Protease</keyword>
<dbReference type="InterPro" id="IPR038765">
    <property type="entry name" value="Papain-like_cys_pep_sf"/>
</dbReference>
<evidence type="ECO:0000256" key="1">
    <source>
        <dbReference type="ARBA" id="ARBA00007074"/>
    </source>
</evidence>
<feature type="domain" description="NlpC/P60" evidence="5">
    <location>
        <begin position="24"/>
        <end position="136"/>
    </location>
</feature>
<accession>A0A3M8KUR4</accession>
<dbReference type="PANTHER" id="PTHR47359">
    <property type="entry name" value="PEPTIDOGLYCAN DL-ENDOPEPTIDASE CWLO"/>
    <property type="match status" value="1"/>
</dbReference>
<gene>
    <name evidence="6" type="ORF">EEJ31_12555</name>
</gene>
<dbReference type="AlphaFoldDB" id="A0A3M8KUR4"/>
<dbReference type="Proteomes" id="UP000279859">
    <property type="component" value="Unassembled WGS sequence"/>
</dbReference>
<dbReference type="Pfam" id="PF00877">
    <property type="entry name" value="NLPC_P60"/>
    <property type="match status" value="1"/>
</dbReference>
<evidence type="ECO:0000313" key="6">
    <source>
        <dbReference type="EMBL" id="RNE57020.1"/>
    </source>
</evidence>
<keyword evidence="4" id="KW-0788">Thiol protease</keyword>
<protein>
    <submittedName>
        <fullName evidence="6">NlpC/P60 family protein</fullName>
    </submittedName>
</protein>
<name>A0A3M8KUR4_9MICO</name>
<dbReference type="GO" id="GO:0006508">
    <property type="term" value="P:proteolysis"/>
    <property type="evidence" value="ECO:0007669"/>
    <property type="project" value="UniProtKB-KW"/>
</dbReference>
<dbReference type="PANTHER" id="PTHR47359:SF3">
    <property type="entry name" value="NLP_P60 DOMAIN-CONTAINING PROTEIN-RELATED"/>
    <property type="match status" value="1"/>
</dbReference>
<dbReference type="PROSITE" id="PS51935">
    <property type="entry name" value="NLPC_P60"/>
    <property type="match status" value="1"/>
</dbReference>
<evidence type="ECO:0000313" key="7">
    <source>
        <dbReference type="Proteomes" id="UP000279859"/>
    </source>
</evidence>
<dbReference type="Gene3D" id="3.90.1720.10">
    <property type="entry name" value="endopeptidase domain like (from Nostoc punctiforme)"/>
    <property type="match status" value="1"/>
</dbReference>
<evidence type="ECO:0000256" key="2">
    <source>
        <dbReference type="ARBA" id="ARBA00022670"/>
    </source>
</evidence>
<evidence type="ECO:0000259" key="5">
    <source>
        <dbReference type="PROSITE" id="PS51935"/>
    </source>
</evidence>
<dbReference type="InterPro" id="IPR051794">
    <property type="entry name" value="PG_Endopeptidase_C40"/>
</dbReference>
<dbReference type="GO" id="GO:0008234">
    <property type="term" value="F:cysteine-type peptidase activity"/>
    <property type="evidence" value="ECO:0007669"/>
    <property type="project" value="UniProtKB-KW"/>
</dbReference>
<reference evidence="6 7" key="1">
    <citation type="submission" date="2018-11" db="EMBL/GenBank/DDBJ databases">
        <title>Cryobacterium sp. nov., isolated from rhizosphere soil of lettuce.</title>
        <authorList>
            <person name="Wang Y."/>
        </authorList>
    </citation>
    <scope>NUCLEOTIDE SEQUENCE [LARGE SCALE GENOMIC DNA]</scope>
    <source>
        <strain evidence="6 7">NEAU-85</strain>
    </source>
</reference>
<comment type="similarity">
    <text evidence="1">Belongs to the peptidase C40 family.</text>
</comment>
<comment type="caution">
    <text evidence="6">The sequence shown here is derived from an EMBL/GenBank/DDBJ whole genome shotgun (WGS) entry which is preliminary data.</text>
</comment>
<evidence type="ECO:0000256" key="4">
    <source>
        <dbReference type="ARBA" id="ARBA00022807"/>
    </source>
</evidence>
<organism evidence="6 7">
    <name type="scientific">Cryobacterium tepidiphilum</name>
    <dbReference type="NCBI Taxonomy" id="2486026"/>
    <lineage>
        <taxon>Bacteria</taxon>
        <taxon>Bacillati</taxon>
        <taxon>Actinomycetota</taxon>
        <taxon>Actinomycetes</taxon>
        <taxon>Micrococcales</taxon>
        <taxon>Microbacteriaceae</taxon>
        <taxon>Cryobacterium</taxon>
    </lineage>
</organism>
<proteinExistence type="inferred from homology"/>
<dbReference type="InterPro" id="IPR000064">
    <property type="entry name" value="NLP_P60_dom"/>
</dbReference>
<dbReference type="EMBL" id="RDSR01000025">
    <property type="protein sequence ID" value="RNE57020.1"/>
    <property type="molecule type" value="Genomic_DNA"/>
</dbReference>
<sequence>MSSYASSYTGPSVDDYLAAPAHPDFDLGSVYGTASQYQGVPYVFGGATPAGFDCSGFVMYVYAQYGISLPHSASGQAAAGTRIDRADAQPGDLVIMDGHDGFYAGNGNILHAPYEGASVRVQPLWTDDYYIVRLGI</sequence>
<evidence type="ECO:0000256" key="3">
    <source>
        <dbReference type="ARBA" id="ARBA00022801"/>
    </source>
</evidence>
<keyword evidence="7" id="KW-1185">Reference proteome</keyword>
<dbReference type="SUPFAM" id="SSF54001">
    <property type="entry name" value="Cysteine proteinases"/>
    <property type="match status" value="1"/>
</dbReference>
<keyword evidence="3" id="KW-0378">Hydrolase</keyword>